<proteinExistence type="predicted"/>
<organism evidence="3 4">
    <name type="scientific">Peronospora matthiolae</name>
    <dbReference type="NCBI Taxonomy" id="2874970"/>
    <lineage>
        <taxon>Eukaryota</taxon>
        <taxon>Sar</taxon>
        <taxon>Stramenopiles</taxon>
        <taxon>Oomycota</taxon>
        <taxon>Peronosporomycetes</taxon>
        <taxon>Peronosporales</taxon>
        <taxon>Peronosporaceae</taxon>
        <taxon>Peronospora</taxon>
    </lineage>
</organism>
<accession>A0AAV1V405</accession>
<evidence type="ECO:0000313" key="3">
    <source>
        <dbReference type="EMBL" id="CAK7941676.1"/>
    </source>
</evidence>
<dbReference type="Proteomes" id="UP001162060">
    <property type="component" value="Unassembled WGS sequence"/>
</dbReference>
<dbReference type="EMBL" id="CAKLBY020000003">
    <property type="protein sequence ID" value="CAK7891125.1"/>
    <property type="molecule type" value="Genomic_DNA"/>
</dbReference>
<feature type="coiled-coil region" evidence="1">
    <location>
        <begin position="54"/>
        <end position="88"/>
    </location>
</feature>
<dbReference type="EMBL" id="CAKLBY020000264">
    <property type="protein sequence ID" value="CAK7941676.1"/>
    <property type="molecule type" value="Genomic_DNA"/>
</dbReference>
<evidence type="ECO:0000256" key="1">
    <source>
        <dbReference type="SAM" id="Coils"/>
    </source>
</evidence>
<reference evidence="3" key="1">
    <citation type="submission" date="2024-01" db="EMBL/GenBank/DDBJ databases">
        <authorList>
            <person name="Webb A."/>
        </authorList>
    </citation>
    <scope>NUCLEOTIDE SEQUENCE</scope>
    <source>
        <strain evidence="3">Pm1</strain>
    </source>
</reference>
<protein>
    <submittedName>
        <fullName evidence="3">Uncharacterized protein</fullName>
    </submittedName>
</protein>
<name>A0AAV1V405_9STRA</name>
<sequence length="91" mass="10582">MEADLEQQIILNRQLGEDLQELRTSASPFVQLAQSKYDRLRVRYEDEVKKSEAFREALANRDDQTALIEHLESEILRTVRALHAAQETADR</sequence>
<gene>
    <name evidence="2" type="ORF">PM001_LOCUS120</name>
    <name evidence="3" type="ORF">PM001_LOCUS26826</name>
</gene>
<keyword evidence="1" id="KW-0175">Coiled coil</keyword>
<comment type="caution">
    <text evidence="3">The sequence shown here is derived from an EMBL/GenBank/DDBJ whole genome shotgun (WGS) entry which is preliminary data.</text>
</comment>
<evidence type="ECO:0000313" key="4">
    <source>
        <dbReference type="Proteomes" id="UP001162060"/>
    </source>
</evidence>
<dbReference type="AlphaFoldDB" id="A0AAV1V405"/>
<evidence type="ECO:0000313" key="2">
    <source>
        <dbReference type="EMBL" id="CAK7891125.1"/>
    </source>
</evidence>